<keyword evidence="2" id="KW-1185">Reference proteome</keyword>
<organism evidence="1 2">
    <name type="scientific">Solanum verrucosum</name>
    <dbReference type="NCBI Taxonomy" id="315347"/>
    <lineage>
        <taxon>Eukaryota</taxon>
        <taxon>Viridiplantae</taxon>
        <taxon>Streptophyta</taxon>
        <taxon>Embryophyta</taxon>
        <taxon>Tracheophyta</taxon>
        <taxon>Spermatophyta</taxon>
        <taxon>Magnoliopsida</taxon>
        <taxon>eudicotyledons</taxon>
        <taxon>Gunneridae</taxon>
        <taxon>Pentapetalae</taxon>
        <taxon>asterids</taxon>
        <taxon>lamiids</taxon>
        <taxon>Solanales</taxon>
        <taxon>Solanaceae</taxon>
        <taxon>Solanoideae</taxon>
        <taxon>Solaneae</taxon>
        <taxon>Solanum</taxon>
    </lineage>
</organism>
<dbReference type="AlphaFoldDB" id="A0AAF0V4S2"/>
<protein>
    <submittedName>
        <fullName evidence="1">Uncharacterized protein</fullName>
    </submittedName>
</protein>
<sequence>MVVLFIVTFRDEADCIKKVIDRLMSVLHIESDDDDVRAFIRGMDIKSPILIDGGKMGWLKPVGGLRPKSN</sequence>
<proteinExistence type="predicted"/>
<accession>A0AAF0V4S2</accession>
<evidence type="ECO:0000313" key="2">
    <source>
        <dbReference type="Proteomes" id="UP001234989"/>
    </source>
</evidence>
<dbReference type="Proteomes" id="UP001234989">
    <property type="component" value="Chromosome 12"/>
</dbReference>
<gene>
    <name evidence="1" type="ORF">MTR67_050181</name>
</gene>
<reference evidence="1" key="1">
    <citation type="submission" date="2023-08" db="EMBL/GenBank/DDBJ databases">
        <title>A de novo genome assembly of Solanum verrucosum Schlechtendal, a Mexican diploid species geographically isolated from the other diploid A-genome species in potato relatives.</title>
        <authorList>
            <person name="Hosaka K."/>
        </authorList>
    </citation>
    <scope>NUCLEOTIDE SEQUENCE</scope>
    <source>
        <tissue evidence="1">Young leaves</tissue>
    </source>
</reference>
<evidence type="ECO:0000313" key="1">
    <source>
        <dbReference type="EMBL" id="WMV56796.1"/>
    </source>
</evidence>
<dbReference type="EMBL" id="CP133623">
    <property type="protein sequence ID" value="WMV56796.1"/>
    <property type="molecule type" value="Genomic_DNA"/>
</dbReference>
<name>A0AAF0V4S2_SOLVR</name>